<gene>
    <name evidence="1" type="ordered locus">Xaut_0618</name>
</gene>
<accession>A7ICX9</accession>
<keyword evidence="2" id="KW-1185">Reference proteome</keyword>
<proteinExistence type="predicted"/>
<sequence>MLRVLTRMMIACRALAFRQGVVLALVMGLVAGPMLNTLTTRHAEEVKAAIAGLSLGFSDPGGVLPDVLAAEHAEPQSQSNGKSSPQADTSTVDHSCHGCVAFVLPVVATAPLGGLTPVRVAIEPATASSRTVPTEIRPPCA</sequence>
<dbReference type="Proteomes" id="UP000002417">
    <property type="component" value="Chromosome"/>
</dbReference>
<name>A7ICX9_XANP2</name>
<dbReference type="STRING" id="78245.Xaut_0618"/>
<organism evidence="1 2">
    <name type="scientific">Xanthobacter autotrophicus (strain ATCC BAA-1158 / Py2)</name>
    <dbReference type="NCBI Taxonomy" id="78245"/>
    <lineage>
        <taxon>Bacteria</taxon>
        <taxon>Pseudomonadati</taxon>
        <taxon>Pseudomonadota</taxon>
        <taxon>Alphaproteobacteria</taxon>
        <taxon>Hyphomicrobiales</taxon>
        <taxon>Xanthobacteraceae</taxon>
        <taxon>Xanthobacter</taxon>
    </lineage>
</organism>
<evidence type="ECO:0000313" key="1">
    <source>
        <dbReference type="EMBL" id="ABS65872.1"/>
    </source>
</evidence>
<dbReference type="HOGENOM" id="CLU_1824580_0_0_5"/>
<dbReference type="EMBL" id="CP000781">
    <property type="protein sequence ID" value="ABS65872.1"/>
    <property type="molecule type" value="Genomic_DNA"/>
</dbReference>
<protein>
    <recommendedName>
        <fullName evidence="3">DUF2946 domain-containing protein</fullName>
    </recommendedName>
</protein>
<reference evidence="1 2" key="1">
    <citation type="submission" date="2007-07" db="EMBL/GenBank/DDBJ databases">
        <title>Complete sequence of chromosome of Xanthobacter autotrophicus Py2.</title>
        <authorList>
            <consortium name="US DOE Joint Genome Institute"/>
            <person name="Copeland A."/>
            <person name="Lucas S."/>
            <person name="Lapidus A."/>
            <person name="Barry K."/>
            <person name="Glavina del Rio T."/>
            <person name="Hammon N."/>
            <person name="Israni S."/>
            <person name="Dalin E."/>
            <person name="Tice H."/>
            <person name="Pitluck S."/>
            <person name="Sims D."/>
            <person name="Brettin T."/>
            <person name="Bruce D."/>
            <person name="Detter J.C."/>
            <person name="Han C."/>
            <person name="Tapia R."/>
            <person name="Brainard J."/>
            <person name="Schmutz J."/>
            <person name="Larimer F."/>
            <person name="Land M."/>
            <person name="Hauser L."/>
            <person name="Kyrpides N."/>
            <person name="Kim E."/>
            <person name="Ensigns S.A."/>
            <person name="Richardson P."/>
        </authorList>
    </citation>
    <scope>NUCLEOTIDE SEQUENCE [LARGE SCALE GENOMIC DNA]</scope>
    <source>
        <strain evidence="2">ATCC BAA-1158 / Py2</strain>
    </source>
</reference>
<dbReference type="AlphaFoldDB" id="A7ICX9"/>
<evidence type="ECO:0008006" key="3">
    <source>
        <dbReference type="Google" id="ProtNLM"/>
    </source>
</evidence>
<evidence type="ECO:0000313" key="2">
    <source>
        <dbReference type="Proteomes" id="UP000002417"/>
    </source>
</evidence>
<dbReference type="KEGG" id="xau:Xaut_0618"/>